<dbReference type="Gene3D" id="3.40.50.970">
    <property type="match status" value="2"/>
</dbReference>
<dbReference type="PANTHER" id="PTHR43257:SF2">
    <property type="entry name" value="PYRUVATE DEHYDROGENASE E1 COMPONENT SUBUNIT BETA"/>
    <property type="match status" value="1"/>
</dbReference>
<organism evidence="6 7">
    <name type="scientific">Pollutimonas nitritireducens</name>
    <dbReference type="NCBI Taxonomy" id="2045209"/>
    <lineage>
        <taxon>Bacteria</taxon>
        <taxon>Pseudomonadati</taxon>
        <taxon>Pseudomonadota</taxon>
        <taxon>Betaproteobacteria</taxon>
        <taxon>Burkholderiales</taxon>
        <taxon>Alcaligenaceae</taxon>
        <taxon>Pollutimonas</taxon>
    </lineage>
</organism>
<proteinExistence type="predicted"/>
<dbReference type="Pfam" id="PF00676">
    <property type="entry name" value="E1_dh"/>
    <property type="match status" value="1"/>
</dbReference>
<evidence type="ECO:0000259" key="5">
    <source>
        <dbReference type="SMART" id="SM00861"/>
    </source>
</evidence>
<dbReference type="InterPro" id="IPR009014">
    <property type="entry name" value="Transketo_C/PFOR_II"/>
</dbReference>
<feature type="domain" description="Transketolase-like pyrimidine-binding" evidence="5">
    <location>
        <begin position="402"/>
        <end position="578"/>
    </location>
</feature>
<dbReference type="SMART" id="SM00861">
    <property type="entry name" value="Transket_pyr"/>
    <property type="match status" value="1"/>
</dbReference>
<dbReference type="InterPro" id="IPR005475">
    <property type="entry name" value="Transketolase-like_Pyr-bd"/>
</dbReference>
<dbReference type="InterPro" id="IPR001017">
    <property type="entry name" value="DH_E1"/>
</dbReference>
<dbReference type="Proteomes" id="UP000234328">
    <property type="component" value="Unassembled WGS sequence"/>
</dbReference>
<evidence type="ECO:0000313" key="6">
    <source>
        <dbReference type="EMBL" id="PLC55542.1"/>
    </source>
</evidence>
<dbReference type="EMBL" id="PDNV01000001">
    <property type="protein sequence ID" value="PLC55542.1"/>
    <property type="molecule type" value="Genomic_DNA"/>
</dbReference>
<dbReference type="CDD" id="cd07036">
    <property type="entry name" value="TPP_PYR_E1-PDHc-beta_like"/>
    <property type="match status" value="1"/>
</dbReference>
<evidence type="ECO:0000313" key="7">
    <source>
        <dbReference type="Proteomes" id="UP000234328"/>
    </source>
</evidence>
<accession>A0A2N4UKJ1</accession>
<evidence type="ECO:0000256" key="1">
    <source>
        <dbReference type="ARBA" id="ARBA00001964"/>
    </source>
</evidence>
<dbReference type="SUPFAM" id="SSF52518">
    <property type="entry name" value="Thiamin diphosphate-binding fold (THDP-binding)"/>
    <property type="match status" value="2"/>
</dbReference>
<dbReference type="Pfam" id="PF02780">
    <property type="entry name" value="Transketolase_C"/>
    <property type="match status" value="1"/>
</dbReference>
<dbReference type="GO" id="GO:0016624">
    <property type="term" value="F:oxidoreductase activity, acting on the aldehyde or oxo group of donors, disulfide as acceptor"/>
    <property type="evidence" value="ECO:0007669"/>
    <property type="project" value="InterPro"/>
</dbReference>
<keyword evidence="7" id="KW-1185">Reference proteome</keyword>
<dbReference type="InterPro" id="IPR029061">
    <property type="entry name" value="THDP-binding"/>
</dbReference>
<gene>
    <name evidence="6" type="ORF">CR155_00340</name>
</gene>
<evidence type="ECO:0000256" key="3">
    <source>
        <dbReference type="ARBA" id="ARBA00023002"/>
    </source>
</evidence>
<dbReference type="InterPro" id="IPR033248">
    <property type="entry name" value="Transketolase_C"/>
</dbReference>
<name>A0A2N4UKJ1_9BURK</name>
<dbReference type="CDD" id="cd02000">
    <property type="entry name" value="TPP_E1_PDC_ADC_BCADC"/>
    <property type="match status" value="1"/>
</dbReference>
<dbReference type="PANTHER" id="PTHR43257">
    <property type="entry name" value="PYRUVATE DEHYDROGENASE E1 COMPONENT BETA SUBUNIT"/>
    <property type="match status" value="1"/>
</dbReference>
<dbReference type="Gene3D" id="3.40.50.920">
    <property type="match status" value="1"/>
</dbReference>
<dbReference type="Pfam" id="PF02779">
    <property type="entry name" value="Transket_pyr"/>
    <property type="match status" value="1"/>
</dbReference>
<protein>
    <submittedName>
        <fullName evidence="6">MFS transporter</fullName>
    </submittedName>
</protein>
<evidence type="ECO:0000256" key="4">
    <source>
        <dbReference type="ARBA" id="ARBA00023052"/>
    </source>
</evidence>
<dbReference type="AlphaFoldDB" id="A0A2N4UKJ1"/>
<dbReference type="OrthoDB" id="9780894at2"/>
<keyword evidence="3" id="KW-0560">Oxidoreductase</keyword>
<sequence>MPHINTLSPASRWVELRTTEEDWKNADPSLLGTLLSHLHLIRAFEETVVELAMQGLVHGPAHSSIGQEGGAAGSIVSLTAADQVNGSHRGHHQFLSKALAYVQPSGIDPKADLAPEVDALLQRTLAEILGLSQGFCRGRGGSMHLRWEEAGVLGTNAIVGGGVPLAAGAAWAHRHAASDAVVVTYFGDGAINIGSVLETMNLAAAWKLPLCFFIENNGYAVSTNVHEATAEPRLSARGQAFNIPSWKVDGMDPLAVHLVMQQALAHMRAGNGPTIIEADVYRFFHQNGGFPGSAFGYRSKEEEKMWRDRDPLDLLARRMQERGLITAREIADLRTRMQASMADAVAALTEADPIGKADAKRIRPELWPEPGFRDIGVRGDLSELAGARSSEQRDFQGKLETRKFIDVVADVMERRMETDPRVIVMGEDVHRLKGGTNGATRGLKDKFADRVLGTPISENAFVGLGGGMAMDGRFRPVVEFMYPDFMWVAADQVFNQIGKARHMFGGDIDMPLVLRTKVAMGTGYGSQHSMDPAGIFATSPGWRVVAASTPFDYVGLMNTALALNDPVLVIEHVDLYASSGLAPVDDFDYQIPFGKAAVRRRGNAVTLLTYLSMVAHSLDAVEETGIDAEVIDLRWLDRASIDWDTIGASIQKTNNVLIVEQGARGTSYGAWLVDEIQQHFFDWLDQPVQRVTGGEASPSISKVLERAACARTEEVIEGLKHVMRNQGANVQDA</sequence>
<comment type="cofactor">
    <cofactor evidence="1">
        <name>thiamine diphosphate</name>
        <dbReference type="ChEBI" id="CHEBI:58937"/>
    </cofactor>
</comment>
<dbReference type="SUPFAM" id="SSF52922">
    <property type="entry name" value="TK C-terminal domain-like"/>
    <property type="match status" value="1"/>
</dbReference>
<keyword evidence="4" id="KW-0786">Thiamine pyrophosphate</keyword>
<comment type="caution">
    <text evidence="6">The sequence shown here is derived from an EMBL/GenBank/DDBJ whole genome shotgun (WGS) entry which is preliminary data.</text>
</comment>
<comment type="function">
    <text evidence="2">E1 component of the 2-oxoglutarate dehydrogenase (OGDH) complex which catalyzes the decarboxylation of 2-oxoglutarate, the first step in the conversion of 2-oxoglutarate to succinyl-CoA and CO(2).</text>
</comment>
<dbReference type="RefSeq" id="WP_102068023.1">
    <property type="nucleotide sequence ID" value="NZ_PDNV01000001.1"/>
</dbReference>
<reference evidence="6 7" key="1">
    <citation type="submission" date="2017-10" db="EMBL/GenBank/DDBJ databases">
        <title>Two draft genome sequences of Pusillimonas sp. strains isolated from a nitrate- and radionuclide-contaminated groundwater in Russia.</title>
        <authorList>
            <person name="Grouzdev D.S."/>
            <person name="Tourova T.P."/>
            <person name="Goeva M.A."/>
            <person name="Babich T.L."/>
            <person name="Sokolova D.S."/>
            <person name="Abdullin R."/>
            <person name="Poltaraus A.B."/>
            <person name="Toshchakov S.V."/>
            <person name="Nazina T.N."/>
        </authorList>
    </citation>
    <scope>NUCLEOTIDE SEQUENCE [LARGE SCALE GENOMIC DNA]</scope>
    <source>
        <strain evidence="6 7">JR1/69-2-13</strain>
    </source>
</reference>
<evidence type="ECO:0000256" key="2">
    <source>
        <dbReference type="ARBA" id="ARBA00003906"/>
    </source>
</evidence>